<reference evidence="2 3" key="2">
    <citation type="journal article" date="2022" name="Int. J. Syst. Evol. Microbiol.">
        <title>Strains of Bradyrhizobium barranii sp. nov. associated with legumes native to Canada are symbionts of soybeans and belong to different subspecies (subsp. barranii subsp. nov. and subsp. apii subsp. nov.) and symbiovars (sv. glycinearum and sv. septentrionale).</title>
        <authorList>
            <person name="Bromfield E.S.P."/>
            <person name="Cloutier S."/>
            <person name="Wasai-Hara S."/>
            <person name="Minamisawa K."/>
        </authorList>
    </citation>
    <scope>NUCLEOTIDE SEQUENCE [LARGE SCALE GENOMIC DNA]</scope>
    <source>
        <strain evidence="2 3">144S4</strain>
    </source>
</reference>
<dbReference type="EMBL" id="CP086136">
    <property type="protein sequence ID" value="UEM10683.1"/>
    <property type="molecule type" value="Genomic_DNA"/>
</dbReference>
<protein>
    <submittedName>
        <fullName evidence="1">Uncharacterized protein</fullName>
    </submittedName>
</protein>
<dbReference type="EMBL" id="JAGEMI010000001">
    <property type="protein sequence ID" value="MBO1867128.1"/>
    <property type="molecule type" value="Genomic_DNA"/>
</dbReference>
<gene>
    <name evidence="2" type="ORF">J4G43_039505</name>
    <name evidence="1" type="ORF">J4G43_41420</name>
</gene>
<evidence type="ECO:0000313" key="1">
    <source>
        <dbReference type="EMBL" id="MBO1867128.1"/>
    </source>
</evidence>
<organism evidence="1">
    <name type="scientific">Bradyrhizobium barranii subsp. barranii</name>
    <dbReference type="NCBI Taxonomy" id="2823807"/>
    <lineage>
        <taxon>Bacteria</taxon>
        <taxon>Pseudomonadati</taxon>
        <taxon>Pseudomonadota</taxon>
        <taxon>Alphaproteobacteria</taxon>
        <taxon>Hyphomicrobiales</taxon>
        <taxon>Nitrobacteraceae</taxon>
        <taxon>Bradyrhizobium</taxon>
        <taxon>Bradyrhizobium barranii</taxon>
    </lineage>
</organism>
<proteinExistence type="predicted"/>
<evidence type="ECO:0000313" key="3">
    <source>
        <dbReference type="Proteomes" id="UP000664702"/>
    </source>
</evidence>
<name>A0A939S832_9BRAD</name>
<evidence type="ECO:0000313" key="2">
    <source>
        <dbReference type="EMBL" id="UEM10683.1"/>
    </source>
</evidence>
<dbReference type="RefSeq" id="WP_208088236.1">
    <property type="nucleotide sequence ID" value="NZ_CP086136.1"/>
</dbReference>
<accession>A0A939S832</accession>
<dbReference type="KEGG" id="bban:J4G43_039505"/>
<dbReference type="AlphaFoldDB" id="A0A939S832"/>
<sequence length="157" mass="17194">MREISQRRGTVRFYWSGKLRASSRAVIVDAINRAEARSHCTCEECGEAGCLYRTTTVMMTRCAVHARGHPIPSESGFENVHLVQKVIDGGTKVVVCRYDRAGDEFVEICSPTQGVQARPLVESVGSIPVESKVSRGGVWDVVGTSAQEDILIPFAPR</sequence>
<dbReference type="Proteomes" id="UP000664702">
    <property type="component" value="Chromosome"/>
</dbReference>
<reference evidence="1" key="1">
    <citation type="submission" date="2021-03" db="EMBL/GenBank/DDBJ databases">
        <title>Whole Genome Sequence of Bradyrhizobium sp. Strain 144S4.</title>
        <authorList>
            <person name="Bromfield E.S.P."/>
            <person name="Cloutier S."/>
        </authorList>
    </citation>
    <scope>NUCLEOTIDE SEQUENCE [LARGE SCALE GENOMIC DNA]</scope>
    <source>
        <strain evidence="1">144S4</strain>
    </source>
</reference>